<dbReference type="Gene3D" id="3.90.226.10">
    <property type="entry name" value="2-enoyl-CoA Hydratase, Chain A, domain 1"/>
    <property type="match status" value="1"/>
</dbReference>
<dbReference type="Gene3D" id="3.30.750.44">
    <property type="match status" value="1"/>
</dbReference>
<dbReference type="RefSeq" id="WP_013570691.1">
    <property type="nucleotide sequence ID" value="NC_014963.1"/>
</dbReference>
<dbReference type="KEGG" id="tsa:AciPR4_4216"/>
<reference evidence="2 3" key="1">
    <citation type="journal article" date="2012" name="Stand. Genomic Sci.">
        <title>Complete genome sequence of Terriglobus saanensis type strain SP1PR4(T), an Acidobacteria from tundra soil.</title>
        <authorList>
            <person name="Rawat S.R."/>
            <person name="Mannisto M.K."/>
            <person name="Starovoytov V."/>
            <person name="Goodwin L."/>
            <person name="Nolan M."/>
            <person name="Hauser L."/>
            <person name="Land M."/>
            <person name="Davenport K.W."/>
            <person name="Woyke T."/>
            <person name="Haggblom M.M."/>
        </authorList>
    </citation>
    <scope>NUCLEOTIDE SEQUENCE</scope>
    <source>
        <strain evidence="3">ATCC BAA-1853 / DSM 23119 / SP1PR4</strain>
    </source>
</reference>
<dbReference type="SUPFAM" id="SSF52096">
    <property type="entry name" value="ClpP/crotonase"/>
    <property type="match status" value="1"/>
</dbReference>
<dbReference type="GO" id="GO:0030288">
    <property type="term" value="C:outer membrane-bounded periplasmic space"/>
    <property type="evidence" value="ECO:0007669"/>
    <property type="project" value="TreeGrafter"/>
</dbReference>
<dbReference type="Proteomes" id="UP000006844">
    <property type="component" value="Chromosome"/>
</dbReference>
<keyword evidence="3" id="KW-1185">Reference proteome</keyword>
<dbReference type="AlphaFoldDB" id="E8V670"/>
<dbReference type="Pfam" id="PF17820">
    <property type="entry name" value="PDZ_6"/>
    <property type="match status" value="1"/>
</dbReference>
<dbReference type="HOGENOM" id="CLU_017295_3_2_0"/>
<dbReference type="GO" id="GO:0006508">
    <property type="term" value="P:proteolysis"/>
    <property type="evidence" value="ECO:0007669"/>
    <property type="project" value="InterPro"/>
</dbReference>
<accession>E8V670</accession>
<dbReference type="CDD" id="cd06782">
    <property type="entry name" value="cpPDZ_CPP-like"/>
    <property type="match status" value="1"/>
</dbReference>
<organism evidence="2 3">
    <name type="scientific">Terriglobus saanensis (strain ATCC BAA-1853 / DSM 23119 / SP1PR4)</name>
    <dbReference type="NCBI Taxonomy" id="401053"/>
    <lineage>
        <taxon>Bacteria</taxon>
        <taxon>Pseudomonadati</taxon>
        <taxon>Acidobacteriota</taxon>
        <taxon>Terriglobia</taxon>
        <taxon>Terriglobales</taxon>
        <taxon>Acidobacteriaceae</taxon>
        <taxon>Terriglobus</taxon>
    </lineage>
</organism>
<dbReference type="SMART" id="SM00245">
    <property type="entry name" value="TSPc"/>
    <property type="match status" value="1"/>
</dbReference>
<dbReference type="EMBL" id="CP002467">
    <property type="protein sequence ID" value="ADV84961.1"/>
    <property type="molecule type" value="Genomic_DNA"/>
</dbReference>
<dbReference type="Gene3D" id="2.30.42.10">
    <property type="match status" value="1"/>
</dbReference>
<dbReference type="STRING" id="401053.AciPR4_4216"/>
<dbReference type="PANTHER" id="PTHR32060:SF30">
    <property type="entry name" value="CARBOXY-TERMINAL PROCESSING PROTEASE CTPA"/>
    <property type="match status" value="1"/>
</dbReference>
<dbReference type="EC" id="3.4.21.102" evidence="2"/>
<dbReference type="InterPro" id="IPR036034">
    <property type="entry name" value="PDZ_sf"/>
</dbReference>
<name>E8V670_TERSS</name>
<dbReference type="PROSITE" id="PS50106">
    <property type="entry name" value="PDZ"/>
    <property type="match status" value="1"/>
</dbReference>
<dbReference type="eggNOG" id="COG0793">
    <property type="taxonomic scope" value="Bacteria"/>
</dbReference>
<dbReference type="MEROPS" id="S41.008"/>
<dbReference type="InterPro" id="IPR029045">
    <property type="entry name" value="ClpP/crotonase-like_dom_sf"/>
</dbReference>
<evidence type="ECO:0000313" key="3">
    <source>
        <dbReference type="Proteomes" id="UP000006844"/>
    </source>
</evidence>
<dbReference type="GO" id="GO:0007165">
    <property type="term" value="P:signal transduction"/>
    <property type="evidence" value="ECO:0007669"/>
    <property type="project" value="TreeGrafter"/>
</dbReference>
<dbReference type="GO" id="GO:0004252">
    <property type="term" value="F:serine-type endopeptidase activity"/>
    <property type="evidence" value="ECO:0007669"/>
    <property type="project" value="UniProtKB-EC"/>
</dbReference>
<proteinExistence type="predicted"/>
<dbReference type="Pfam" id="PF03572">
    <property type="entry name" value="Peptidase_S41"/>
    <property type="match status" value="1"/>
</dbReference>
<dbReference type="SUPFAM" id="SSF50156">
    <property type="entry name" value="PDZ domain-like"/>
    <property type="match status" value="1"/>
</dbReference>
<evidence type="ECO:0000313" key="2">
    <source>
        <dbReference type="EMBL" id="ADV84961.1"/>
    </source>
</evidence>
<dbReference type="CDD" id="cd06567">
    <property type="entry name" value="Peptidase_S41"/>
    <property type="match status" value="1"/>
</dbReference>
<evidence type="ECO:0000259" key="1">
    <source>
        <dbReference type="PROSITE" id="PS50106"/>
    </source>
</evidence>
<dbReference type="SMART" id="SM00228">
    <property type="entry name" value="PDZ"/>
    <property type="match status" value="1"/>
</dbReference>
<gene>
    <name evidence="2" type="ordered locus">AciPR4_4216</name>
</gene>
<keyword evidence="2" id="KW-0378">Hydrolase</keyword>
<dbReference type="InterPro" id="IPR041489">
    <property type="entry name" value="PDZ_6"/>
</dbReference>
<dbReference type="PANTHER" id="PTHR32060">
    <property type="entry name" value="TAIL-SPECIFIC PROTEASE"/>
    <property type="match status" value="1"/>
</dbReference>
<dbReference type="InterPro" id="IPR001478">
    <property type="entry name" value="PDZ"/>
</dbReference>
<dbReference type="InterPro" id="IPR005151">
    <property type="entry name" value="Tail-specific_protease"/>
</dbReference>
<feature type="domain" description="PDZ" evidence="1">
    <location>
        <begin position="80"/>
        <end position="167"/>
    </location>
</feature>
<sequence length="395" mass="42358">MLLTLALASTLLQTPEPRPGPLAPEVVKAIDTHYLSAKEPPWKHLRAALLKAPQATVASLDRQLSSLHDADLRIVTSEQMKTMQAETAGHERGIGLVDFALTVAPDTGEAKVVTALVDSPAFRAGVLPGDVIVAVDGRPTRGLLHEELMFLLRGDLGKVQLTIRRGGKQAQRTVSKTEWDQPDVVFHRIEGTPHLGYLAIRLFTPEAGHKVRQAVASLASNGVNGCIVDLRNNPGGYLDAMAVAGSAFTEDVLGWKIRRDGTREPIQAKERSPTKMRLVVLINEGTASAAEELAAALRDTTGARLVGAKTYGRGQIQTYVKLTDDAGIVIPAATIESPHGFRFNRGNGLVPDLAVPATGAAEENNGDLSYRTGLTLLNQQNQGPPRTEKSFPLPN</sequence>
<protein>
    <submittedName>
        <fullName evidence="2">C-terminal processing peptidase</fullName>
        <ecNumber evidence="2">3.4.21.102</ecNumber>
    </submittedName>
</protein>
<dbReference type="OrthoDB" id="9812068at2"/>